<dbReference type="EMBL" id="BTGB01000005">
    <property type="protein sequence ID" value="GMM47227.1"/>
    <property type="molecule type" value="Genomic_DNA"/>
</dbReference>
<dbReference type="Pfam" id="PF06862">
    <property type="entry name" value="Utp25_C"/>
    <property type="match status" value="1"/>
</dbReference>
<feature type="region of interest" description="Disordered" evidence="10">
    <location>
        <begin position="1"/>
        <end position="70"/>
    </location>
</feature>
<evidence type="ECO:0000259" key="11">
    <source>
        <dbReference type="Pfam" id="PF06862"/>
    </source>
</evidence>
<dbReference type="InterPro" id="IPR053939">
    <property type="entry name" value="UTP25_C"/>
</dbReference>
<evidence type="ECO:0000256" key="8">
    <source>
        <dbReference type="ARBA" id="ARBA00023274"/>
    </source>
</evidence>
<evidence type="ECO:0000256" key="3">
    <source>
        <dbReference type="ARBA" id="ARBA00009223"/>
    </source>
</evidence>
<dbReference type="Proteomes" id="UP001378960">
    <property type="component" value="Unassembled WGS sequence"/>
</dbReference>
<dbReference type="InterPro" id="IPR010678">
    <property type="entry name" value="UTP25"/>
</dbReference>
<evidence type="ECO:0000256" key="4">
    <source>
        <dbReference type="ARBA" id="ARBA00015422"/>
    </source>
</evidence>
<dbReference type="Pfam" id="PF22916">
    <property type="entry name" value="UTP25_NTPase-like"/>
    <property type="match status" value="1"/>
</dbReference>
<feature type="domain" description="UTP25 NTP hydrolase-like" evidence="12">
    <location>
        <begin position="274"/>
        <end position="552"/>
    </location>
</feature>
<proteinExistence type="inferred from homology"/>
<comment type="subcellular location">
    <subcellularLocation>
        <location evidence="2 9">Nucleus</location>
        <location evidence="2 9">Nucleolus</location>
    </subcellularLocation>
</comment>
<dbReference type="GO" id="GO:0032040">
    <property type="term" value="C:small-subunit processome"/>
    <property type="evidence" value="ECO:0007669"/>
    <property type="project" value="TreeGrafter"/>
</dbReference>
<dbReference type="PANTHER" id="PTHR12933">
    <property type="entry name" value="ORF PROTEIN-RELATED"/>
    <property type="match status" value="1"/>
</dbReference>
<keyword evidence="7 9" id="KW-0539">Nucleus</keyword>
<feature type="compositionally biased region" description="Basic residues" evidence="10">
    <location>
        <begin position="1"/>
        <end position="10"/>
    </location>
</feature>
<sequence length="794" mass="94470">MTQKPVKRKFGREEKRVVTRTSRRRDRFEDNNEEIDQSDVSEDGDEEEEGDEDEEEVKRTIAIKRNKKGDNKMAYSALVTLLKSEHALDEFREDEEEEDLEKKQEINESDNDEEDEEDEENEENEDEEDEEEEENEKSEDELEEDELLNKYDAFNLHFNDEEKIEKIINKFDSLPASERRLKLVNKEEIIEGEDEDEEDEEKFIKYKYGYPQLDIDYSEKSGNGIERKLKYHNVKKRVQERFTSIGDIKKIDTSLIESMLTYESFNFQYSNNERIKEKYQDYYLLHIMNHLLKTRDTILNNNAKKALYEKKLKEGTAGDEEEPEFRDQGYTRPKVLILLPSKNFAYKVVNKMIKNFQMENVENKKKFKTQFYEESKIKDRVYNIKPKDFEEYFDGNTDDMFVLGAKYTRKTLKLYSPLEQSDIIFASPIGLLRLYDKINSKDEENDSKKKDRRDKEKKKEHELKNNFLSSIEICIIDKAEGIMFQNWDNINEIMRKHLNQIPKNFMNIDFSRIRMWAINGQNEYLTQIMCFNKFTTPEMMSIVKRSLNLINGSTSYLSIDNKSVIDKSNYKLFQMGVINKFERLKQMFLRFDIDMKSYVQEPEKRLEFFKNSILPQILNKTSYKYGTLIYIPSYFDYLRVKNFLQNDTSVSFVAIDEYSSNSKITRNRALFKNRSNLAPIMLYTERLHFYKRLDIKGVRNVIFYQLPSDGDFYEQVLGFIGNEKLRVTRDKMKIKVKNDDSDEEEEDDEEEDVDLNLCMVRSIYSKLDAMRYAPIVGSNNVGALTGESEITEFS</sequence>
<evidence type="ECO:0000313" key="13">
    <source>
        <dbReference type="EMBL" id="GMM47227.1"/>
    </source>
</evidence>
<organism evidence="13 14">
    <name type="scientific">Pichia kluyveri</name>
    <name type="common">Yeast</name>
    <dbReference type="NCBI Taxonomy" id="36015"/>
    <lineage>
        <taxon>Eukaryota</taxon>
        <taxon>Fungi</taxon>
        <taxon>Dikarya</taxon>
        <taxon>Ascomycota</taxon>
        <taxon>Saccharomycotina</taxon>
        <taxon>Pichiomycetes</taxon>
        <taxon>Pichiales</taxon>
        <taxon>Pichiaceae</taxon>
        <taxon>Pichia</taxon>
    </lineage>
</organism>
<feature type="region of interest" description="Disordered" evidence="10">
    <location>
        <begin position="89"/>
        <end position="144"/>
    </location>
</feature>
<accession>A0AAV5R8B8</accession>
<feature type="domain" description="UTP25 C-terminal" evidence="11">
    <location>
        <begin position="583"/>
        <end position="789"/>
    </location>
</feature>
<evidence type="ECO:0000256" key="2">
    <source>
        <dbReference type="ARBA" id="ARBA00004604"/>
    </source>
</evidence>
<evidence type="ECO:0000313" key="14">
    <source>
        <dbReference type="Proteomes" id="UP001378960"/>
    </source>
</evidence>
<protein>
    <recommendedName>
        <fullName evidence="4 9">U3 small nucleolar RNA-associated protein 25</fullName>
        <shortName evidence="9">U3 snoRNA-associated protein 25</shortName>
    </recommendedName>
</protein>
<name>A0AAV5R8B8_PICKL</name>
<keyword evidence="5 9" id="KW-0690">Ribosome biogenesis</keyword>
<evidence type="ECO:0000256" key="1">
    <source>
        <dbReference type="ARBA" id="ARBA00002883"/>
    </source>
</evidence>
<comment type="similarity">
    <text evidence="3 9">Belongs to the UTP25 family.</text>
</comment>
<dbReference type="InterPro" id="IPR053940">
    <property type="entry name" value="UTP25_NTPase-like"/>
</dbReference>
<reference evidence="13 14" key="1">
    <citation type="journal article" date="2023" name="Elife">
        <title>Identification of key yeast species and microbe-microbe interactions impacting larval growth of Drosophila in the wild.</title>
        <authorList>
            <person name="Mure A."/>
            <person name="Sugiura Y."/>
            <person name="Maeda R."/>
            <person name="Honda K."/>
            <person name="Sakurai N."/>
            <person name="Takahashi Y."/>
            <person name="Watada M."/>
            <person name="Katoh T."/>
            <person name="Gotoh A."/>
            <person name="Gotoh Y."/>
            <person name="Taniguchi I."/>
            <person name="Nakamura K."/>
            <person name="Hayashi T."/>
            <person name="Katayama T."/>
            <person name="Uemura T."/>
            <person name="Hattori Y."/>
        </authorList>
    </citation>
    <scope>NUCLEOTIDE SEQUENCE [LARGE SCALE GENOMIC DNA]</scope>
    <source>
        <strain evidence="13 14">PK-24</strain>
    </source>
</reference>
<comment type="caution">
    <text evidence="13">The sequence shown here is derived from an EMBL/GenBank/DDBJ whole genome shotgun (WGS) entry which is preliminary data.</text>
</comment>
<dbReference type="GO" id="GO:0000462">
    <property type="term" value="P:maturation of SSU-rRNA from tricistronic rRNA transcript (SSU-rRNA, 5.8S rRNA, LSU-rRNA)"/>
    <property type="evidence" value="ECO:0007669"/>
    <property type="project" value="TreeGrafter"/>
</dbReference>
<keyword evidence="14" id="KW-1185">Reference proteome</keyword>
<comment type="function">
    <text evidence="1 9">DEAD-box RNA helicase-like protein required for pre-18S rRNA processing, specifically at sites A0, A1, and A2.</text>
</comment>
<dbReference type="GO" id="GO:0019843">
    <property type="term" value="F:rRNA binding"/>
    <property type="evidence" value="ECO:0007669"/>
    <property type="project" value="TreeGrafter"/>
</dbReference>
<evidence type="ECO:0000256" key="10">
    <source>
        <dbReference type="SAM" id="MobiDB-lite"/>
    </source>
</evidence>
<evidence type="ECO:0000256" key="7">
    <source>
        <dbReference type="ARBA" id="ARBA00023242"/>
    </source>
</evidence>
<keyword evidence="6 9" id="KW-0698">rRNA processing</keyword>
<feature type="compositionally biased region" description="Acidic residues" evidence="10">
    <location>
        <begin position="107"/>
        <end position="144"/>
    </location>
</feature>
<evidence type="ECO:0000256" key="5">
    <source>
        <dbReference type="ARBA" id="ARBA00022517"/>
    </source>
</evidence>
<evidence type="ECO:0000256" key="6">
    <source>
        <dbReference type="ARBA" id="ARBA00022552"/>
    </source>
</evidence>
<keyword evidence="8 9" id="KW-0687">Ribonucleoprotein</keyword>
<dbReference type="GO" id="GO:0034511">
    <property type="term" value="F:U3 snoRNA binding"/>
    <property type="evidence" value="ECO:0007669"/>
    <property type="project" value="InterPro"/>
</dbReference>
<dbReference type="AlphaFoldDB" id="A0AAV5R8B8"/>
<comment type="subunit">
    <text evidence="9">Component of the ribosomal small subunit (SSU) processome composed of at least 40 protein subunits and snoRNA U3.</text>
</comment>
<dbReference type="PANTHER" id="PTHR12933:SF0">
    <property type="entry name" value="U3 SMALL NUCLEOLAR RNA-ASSOCIATED PROTEIN 25 HOMOLOG"/>
    <property type="match status" value="1"/>
</dbReference>
<evidence type="ECO:0000256" key="9">
    <source>
        <dbReference type="RuleBase" id="RU365070"/>
    </source>
</evidence>
<evidence type="ECO:0000259" key="12">
    <source>
        <dbReference type="Pfam" id="PF22916"/>
    </source>
</evidence>
<gene>
    <name evidence="13" type="ORF">DAPK24_038020</name>
</gene>
<feature type="compositionally biased region" description="Acidic residues" evidence="10">
    <location>
        <begin position="31"/>
        <end position="55"/>
    </location>
</feature>